<dbReference type="Gene3D" id="3.60.20.10">
    <property type="entry name" value="Glutamine Phosphoribosylpyrophosphate, subunit 1, domain 1"/>
    <property type="match status" value="1"/>
</dbReference>
<dbReference type="InterPro" id="IPR043146">
    <property type="entry name" value="Penicillin_amidase_N_B-knob"/>
</dbReference>
<dbReference type="Pfam" id="PF01804">
    <property type="entry name" value="Penicil_amidase"/>
    <property type="match status" value="1"/>
</dbReference>
<dbReference type="InterPro" id="IPR023343">
    <property type="entry name" value="Penicillin_amidase_dom1"/>
</dbReference>
<dbReference type="OrthoDB" id="9760084at2"/>
<dbReference type="AlphaFoldDB" id="A0A1I0DHK0"/>
<dbReference type="SUPFAM" id="SSF56235">
    <property type="entry name" value="N-terminal nucleophile aminohydrolases (Ntn hydrolases)"/>
    <property type="match status" value="1"/>
</dbReference>
<feature type="chain" id="PRO_5011617531" evidence="5">
    <location>
        <begin position="24"/>
        <end position="850"/>
    </location>
</feature>
<dbReference type="InterPro" id="IPR043147">
    <property type="entry name" value="Penicillin_amidase_A-knob"/>
</dbReference>
<dbReference type="GO" id="GO:0017000">
    <property type="term" value="P:antibiotic biosynthetic process"/>
    <property type="evidence" value="ECO:0007669"/>
    <property type="project" value="InterPro"/>
</dbReference>
<dbReference type="STRING" id="349064.SAMN05660429_01508"/>
<comment type="similarity">
    <text evidence="1">Belongs to the peptidase S45 family.</text>
</comment>
<dbReference type="PANTHER" id="PTHR34218">
    <property type="entry name" value="PEPTIDASE S45 PENICILLIN AMIDASE"/>
    <property type="match status" value="1"/>
</dbReference>
<evidence type="ECO:0000256" key="2">
    <source>
        <dbReference type="ARBA" id="ARBA00022729"/>
    </source>
</evidence>
<dbReference type="InterPro" id="IPR002692">
    <property type="entry name" value="S45"/>
</dbReference>
<reference evidence="6 7" key="1">
    <citation type="submission" date="2016-10" db="EMBL/GenBank/DDBJ databases">
        <authorList>
            <person name="de Groot N.N."/>
        </authorList>
    </citation>
    <scope>NUCLEOTIDE SEQUENCE [LARGE SCALE GENOMIC DNA]</scope>
    <source>
        <strain evidence="6 7">DSM 19706</strain>
    </source>
</reference>
<keyword evidence="4" id="KW-0865">Zymogen</keyword>
<sequence length="850" mass="92710">MRTKKLLPLFVALGLVGCDGADAPEPKFFEQPQLPVITDTGLKAFDPDGVLSADIKYTSYGVPHITADNLQSLGFGSGYAYAKENACILLDQMVKVHSERSKYFGPDKVLGSGDNGNLISDFGHLAMRVMEDAESLYPSLSDNTKALLEGYSVGFNQYMTEVGTDGLAPECAGQPWVAPIDPVSMLAYVFSTSQMASSLEFLSLAFLANPGNGGEYLPYVGTRGKSANVSSAEANDINLNFTNTYKEMNEFKVDLGHLGSNGWGVGKEATANGKGIVLANPHFPFTGHLRFFQTHLTIPGQLDVAGAGLQGLPGIVNIGFNQHLAWTHTVSTSRRFVVYQLLLDSENPMQYIVDDEKRDIEKRTYYVEVNAGSTSIVLGKDFFYSHHGLMIETPASMNFLDWTESKAYTLRDSAEKNLDLIDHWLAMNMATNLEEFQQAFKDYDGIPWTNTMYADDQGNAFYIDKTRVLNLSDAAMQAMRTDPVLVGTRQLAGFDILPGHLSLFEPDGLNSYEQAPKLLRDDYVQNSNNSYWTTNANELLTGYSLLYGDDVAPITYRSRMGLTLVEELVNAKDVTPEQVEAALLSNRAYLGEAVLADLLTQCQAQGSTPVVIKDSNNLDVSVDISAGCAALGQWDGLMNKDSIGGHVFREFSMQFNANVHFTTPFDPTDPINTPNNLATDGSALMALAAAIKTIESAGLPLDATMGDVQFTEKTLPNGTAQGVKFPWAGAKNQEGGFNVFADARLDDTLYPIHQYPAAIDITRGAPARSGLTTEGYHINYGSSWMFVVGFTDEGPKARGILSYSQSADTSSVHNTDQNQLYSDTSGFRPLLFTAEEIEADLQQEITVVSQ</sequence>
<evidence type="ECO:0000256" key="3">
    <source>
        <dbReference type="ARBA" id="ARBA00022801"/>
    </source>
</evidence>
<evidence type="ECO:0000256" key="5">
    <source>
        <dbReference type="SAM" id="SignalP"/>
    </source>
</evidence>
<evidence type="ECO:0000313" key="7">
    <source>
        <dbReference type="Proteomes" id="UP000199308"/>
    </source>
</evidence>
<protein>
    <submittedName>
        <fullName evidence="6">Acyl-homoserine-lactone acylase</fullName>
    </submittedName>
</protein>
<dbReference type="PROSITE" id="PS51257">
    <property type="entry name" value="PROKAR_LIPOPROTEIN"/>
    <property type="match status" value="1"/>
</dbReference>
<gene>
    <name evidence="6" type="ORF">SAMN05660429_01508</name>
</gene>
<keyword evidence="3" id="KW-0378">Hydrolase</keyword>
<dbReference type="EMBL" id="FOHK01000006">
    <property type="protein sequence ID" value="SET31506.1"/>
    <property type="molecule type" value="Genomic_DNA"/>
</dbReference>
<dbReference type="Proteomes" id="UP000199308">
    <property type="component" value="Unassembled WGS sequence"/>
</dbReference>
<dbReference type="GO" id="GO:0016811">
    <property type="term" value="F:hydrolase activity, acting on carbon-nitrogen (but not peptide) bonds, in linear amides"/>
    <property type="evidence" value="ECO:0007669"/>
    <property type="project" value="InterPro"/>
</dbReference>
<evidence type="ECO:0000256" key="4">
    <source>
        <dbReference type="ARBA" id="ARBA00023145"/>
    </source>
</evidence>
<dbReference type="Gene3D" id="2.30.120.10">
    <property type="match status" value="1"/>
</dbReference>
<keyword evidence="2 5" id="KW-0732">Signal</keyword>
<evidence type="ECO:0000256" key="1">
    <source>
        <dbReference type="ARBA" id="ARBA00006586"/>
    </source>
</evidence>
<dbReference type="RefSeq" id="WP_093328936.1">
    <property type="nucleotide sequence ID" value="NZ_AP027363.1"/>
</dbReference>
<dbReference type="PANTHER" id="PTHR34218:SF3">
    <property type="entry name" value="ACYL-HOMOSERINE LACTONE ACYLASE PVDQ"/>
    <property type="match status" value="1"/>
</dbReference>
<name>A0A1I0DHK0_THASX</name>
<feature type="signal peptide" evidence="5">
    <location>
        <begin position="1"/>
        <end position="23"/>
    </location>
</feature>
<keyword evidence="7" id="KW-1185">Reference proteome</keyword>
<dbReference type="Gene3D" id="1.10.1400.10">
    <property type="match status" value="1"/>
</dbReference>
<accession>A0A1I0DHK0</accession>
<dbReference type="InterPro" id="IPR029055">
    <property type="entry name" value="Ntn_hydrolases_N"/>
</dbReference>
<evidence type="ECO:0000313" key="6">
    <source>
        <dbReference type="EMBL" id="SET31506.1"/>
    </source>
</evidence>
<dbReference type="Gene3D" id="1.10.439.10">
    <property type="entry name" value="Penicillin Amidohydrolase, domain 1"/>
    <property type="match status" value="1"/>
</dbReference>
<organism evidence="6 7">
    <name type="scientific">Thalassotalea agarivorans</name>
    <name type="common">Thalassomonas agarivorans</name>
    <dbReference type="NCBI Taxonomy" id="349064"/>
    <lineage>
        <taxon>Bacteria</taxon>
        <taxon>Pseudomonadati</taxon>
        <taxon>Pseudomonadota</taxon>
        <taxon>Gammaproteobacteria</taxon>
        <taxon>Alteromonadales</taxon>
        <taxon>Colwelliaceae</taxon>
        <taxon>Thalassotalea</taxon>
    </lineage>
</organism>
<proteinExistence type="inferred from homology"/>